<gene>
    <name evidence="2" type="ORF">DDT54_05915</name>
</gene>
<dbReference type="RefSeq" id="WP_210729178.1">
    <property type="nucleotide sequence ID" value="NZ_KZ818947.1"/>
</dbReference>
<reference evidence="2 3" key="1">
    <citation type="submission" date="2018-04" db="EMBL/GenBank/DDBJ databases">
        <title>Brenneria corticis sp.nov.</title>
        <authorList>
            <person name="Li Y."/>
        </authorList>
    </citation>
    <scope>NUCLEOTIDE SEQUENCE [LARGE SCALE GENOMIC DNA]</scope>
    <source>
        <strain evidence="2 3">LMG 2694</strain>
    </source>
</reference>
<evidence type="ECO:0000313" key="3">
    <source>
        <dbReference type="Proteomes" id="UP000295985"/>
    </source>
</evidence>
<evidence type="ECO:0000313" key="2">
    <source>
        <dbReference type="EMBL" id="PWC25431.1"/>
    </source>
</evidence>
<accession>A0A2U1UV23</accession>
<feature type="non-terminal residue" evidence="2">
    <location>
        <position position="112"/>
    </location>
</feature>
<dbReference type="AlphaFoldDB" id="A0A2U1UV23"/>
<sequence>MKITKKQVNKYACSDGGEWFAERFPQGGEYGDIIQALNADKRYEWARWGASQAYSLFLLGKATTEFIKAETATTDAMIDELNGLEFPPDQVDVSSDAGEDGARIGSSGYDAR</sequence>
<dbReference type="EMBL" id="QDKK01000004">
    <property type="protein sequence ID" value="PWC25431.1"/>
    <property type="molecule type" value="Genomic_DNA"/>
</dbReference>
<dbReference type="Proteomes" id="UP000295985">
    <property type="component" value="Unassembled WGS sequence"/>
</dbReference>
<feature type="region of interest" description="Disordered" evidence="1">
    <location>
        <begin position="85"/>
        <end position="112"/>
    </location>
</feature>
<name>A0A2U1UV23_9GAMM</name>
<protein>
    <submittedName>
        <fullName evidence="2">Uncharacterized protein</fullName>
    </submittedName>
</protein>
<evidence type="ECO:0000256" key="1">
    <source>
        <dbReference type="SAM" id="MobiDB-lite"/>
    </source>
</evidence>
<comment type="caution">
    <text evidence="2">The sequence shown here is derived from an EMBL/GenBank/DDBJ whole genome shotgun (WGS) entry which is preliminary data.</text>
</comment>
<proteinExistence type="predicted"/>
<organism evidence="2 3">
    <name type="scientific">Brenneria nigrifluens DSM 30175 = ATCC 13028</name>
    <dbReference type="NCBI Taxonomy" id="1121120"/>
    <lineage>
        <taxon>Bacteria</taxon>
        <taxon>Pseudomonadati</taxon>
        <taxon>Pseudomonadota</taxon>
        <taxon>Gammaproteobacteria</taxon>
        <taxon>Enterobacterales</taxon>
        <taxon>Pectobacteriaceae</taxon>
        <taxon>Brenneria</taxon>
    </lineage>
</organism>